<sequence>MSTTPVPVHASTVAGVPVEAVQRYVLDDTEVRTVHARNLGRDYQVFVSLPPDYAAHPDRTYPVMFVTDANYAFPLIRSIARRLGDHGDGTEDFILVGLSYAVGDTPVYSRRRDYTPTNHGPSGLTSDMPGRPVLHGEAEGYRAFIKDDVFPLIAANYHADMSRRIYVGHSYGGLLGYEMLLHDPSMFSHYILGSPSLQFDHGVEFARMHEALAARKDLPANVLVVLGAFETPGKDKADRRYNRETDMIGDNRRFVAELQAKHYPGLHASVITVPGEDHLTVFPVIITRGIQWALPGKRPAFTATGG</sequence>
<gene>
    <name evidence="4" type="ORF">VI08_07070</name>
</gene>
<evidence type="ECO:0000256" key="1">
    <source>
        <dbReference type="ARBA" id="ARBA00005622"/>
    </source>
</evidence>
<dbReference type="EMBL" id="JZRB01000014">
    <property type="protein sequence ID" value="KJV35848.1"/>
    <property type="molecule type" value="Genomic_DNA"/>
</dbReference>
<comment type="similarity">
    <text evidence="1">Belongs to the esterase D family.</text>
</comment>
<evidence type="ECO:0008006" key="6">
    <source>
        <dbReference type="Google" id="ProtNLM"/>
    </source>
</evidence>
<dbReference type="Pfam" id="PF00756">
    <property type="entry name" value="Esterase"/>
    <property type="match status" value="1"/>
</dbReference>
<feature type="region of interest" description="Disordered" evidence="3">
    <location>
        <begin position="111"/>
        <end position="130"/>
    </location>
</feature>
<reference evidence="4 5" key="1">
    <citation type="submission" date="2015-03" db="EMBL/GenBank/DDBJ databases">
        <title>Draft genome sequence of Luteibacter yeojuensis strain SU11.</title>
        <authorList>
            <person name="Sulaiman J."/>
            <person name="Priya K."/>
            <person name="Chan K.-G."/>
        </authorList>
    </citation>
    <scope>NUCLEOTIDE SEQUENCE [LARGE SCALE GENOMIC DNA]</scope>
    <source>
        <strain evidence="4 5">SU11</strain>
    </source>
</reference>
<dbReference type="AlphaFoldDB" id="A0A0F3KX92"/>
<evidence type="ECO:0000313" key="4">
    <source>
        <dbReference type="EMBL" id="KJV35848.1"/>
    </source>
</evidence>
<dbReference type="GO" id="GO:0016788">
    <property type="term" value="F:hydrolase activity, acting on ester bonds"/>
    <property type="evidence" value="ECO:0007669"/>
    <property type="project" value="TreeGrafter"/>
</dbReference>
<accession>A0A0F3KX92</accession>
<evidence type="ECO:0000313" key="5">
    <source>
        <dbReference type="Proteomes" id="UP000033651"/>
    </source>
</evidence>
<feature type="compositionally biased region" description="Polar residues" evidence="3">
    <location>
        <begin position="115"/>
        <end position="125"/>
    </location>
</feature>
<dbReference type="PANTHER" id="PTHR40841">
    <property type="entry name" value="SIDEROPHORE TRIACETYLFUSARININE C ESTERASE"/>
    <property type="match status" value="1"/>
</dbReference>
<comment type="caution">
    <text evidence="4">The sequence shown here is derived from an EMBL/GenBank/DDBJ whole genome shotgun (WGS) entry which is preliminary data.</text>
</comment>
<dbReference type="PATRIC" id="fig|345309.4.peg.618"/>
<dbReference type="InterPro" id="IPR052558">
    <property type="entry name" value="Siderophore_Hydrolase_D"/>
</dbReference>
<dbReference type="SUPFAM" id="SSF53474">
    <property type="entry name" value="alpha/beta-Hydrolases"/>
    <property type="match status" value="1"/>
</dbReference>
<organism evidence="4 5">
    <name type="scientific">Luteibacter yeojuensis</name>
    <dbReference type="NCBI Taxonomy" id="345309"/>
    <lineage>
        <taxon>Bacteria</taxon>
        <taxon>Pseudomonadati</taxon>
        <taxon>Pseudomonadota</taxon>
        <taxon>Gammaproteobacteria</taxon>
        <taxon>Lysobacterales</taxon>
        <taxon>Rhodanobacteraceae</taxon>
        <taxon>Luteibacter</taxon>
    </lineage>
</organism>
<dbReference type="PANTHER" id="PTHR40841:SF2">
    <property type="entry name" value="SIDEROPHORE-DEGRADING ESTERASE (EUROFUNG)"/>
    <property type="match status" value="1"/>
</dbReference>
<keyword evidence="2" id="KW-0378">Hydrolase</keyword>
<keyword evidence="5" id="KW-1185">Reference proteome</keyword>
<protein>
    <recommendedName>
        <fullName evidence="6">Esterase</fullName>
    </recommendedName>
</protein>
<proteinExistence type="inferred from homology"/>
<name>A0A0F3KX92_9GAMM</name>
<evidence type="ECO:0000256" key="2">
    <source>
        <dbReference type="ARBA" id="ARBA00022801"/>
    </source>
</evidence>
<dbReference type="InterPro" id="IPR029058">
    <property type="entry name" value="AB_hydrolase_fold"/>
</dbReference>
<dbReference type="Gene3D" id="3.40.50.1820">
    <property type="entry name" value="alpha/beta hydrolase"/>
    <property type="match status" value="1"/>
</dbReference>
<dbReference type="InterPro" id="IPR000801">
    <property type="entry name" value="Esterase-like"/>
</dbReference>
<evidence type="ECO:0000256" key="3">
    <source>
        <dbReference type="SAM" id="MobiDB-lite"/>
    </source>
</evidence>
<dbReference type="Proteomes" id="UP000033651">
    <property type="component" value="Unassembled WGS sequence"/>
</dbReference>